<sequence>MTSRVADPLHTLYDALAAQQAAQPTPVRHLPADERRAYMREAKRRSRERQREAAEAGSPQATDDAIRAALADAALMILATDAPGAEQVMSALRSAFPGRGGVAGTVRARCRSGTLRPTLLRP</sequence>
<feature type="region of interest" description="Disordered" evidence="1">
    <location>
        <begin position="39"/>
        <end position="63"/>
    </location>
</feature>
<gene>
    <name evidence="2" type="ORF">D3218_15180</name>
</gene>
<protein>
    <submittedName>
        <fullName evidence="2">Uncharacterized protein</fullName>
    </submittedName>
</protein>
<dbReference type="Proteomes" id="UP000265750">
    <property type="component" value="Unassembled WGS sequence"/>
</dbReference>
<reference evidence="3" key="1">
    <citation type="submission" date="2018-09" db="EMBL/GenBank/DDBJ databases">
        <authorList>
            <person name="Tuo L."/>
        </authorList>
    </citation>
    <scope>NUCLEOTIDE SEQUENCE [LARGE SCALE GENOMIC DNA]</scope>
    <source>
        <strain evidence="3">M2BS4Y-1</strain>
    </source>
</reference>
<accession>A0A3A1WG19</accession>
<dbReference type="AlphaFoldDB" id="A0A3A1WG19"/>
<evidence type="ECO:0000256" key="1">
    <source>
        <dbReference type="SAM" id="MobiDB-lite"/>
    </source>
</evidence>
<dbReference type="EMBL" id="QYRN01000008">
    <property type="protein sequence ID" value="RIX99116.1"/>
    <property type="molecule type" value="Genomic_DNA"/>
</dbReference>
<name>A0A3A1WG19_9HYPH</name>
<comment type="caution">
    <text evidence="2">The sequence shown here is derived from an EMBL/GenBank/DDBJ whole genome shotgun (WGS) entry which is preliminary data.</text>
</comment>
<evidence type="ECO:0000313" key="3">
    <source>
        <dbReference type="Proteomes" id="UP000265750"/>
    </source>
</evidence>
<proteinExistence type="predicted"/>
<organism evidence="2 3">
    <name type="scientific">Aureimonas flava</name>
    <dbReference type="NCBI Taxonomy" id="2320271"/>
    <lineage>
        <taxon>Bacteria</taxon>
        <taxon>Pseudomonadati</taxon>
        <taxon>Pseudomonadota</taxon>
        <taxon>Alphaproteobacteria</taxon>
        <taxon>Hyphomicrobiales</taxon>
        <taxon>Aurantimonadaceae</taxon>
        <taxon>Aureimonas</taxon>
    </lineage>
</organism>
<evidence type="ECO:0000313" key="2">
    <source>
        <dbReference type="EMBL" id="RIX99116.1"/>
    </source>
</evidence>
<keyword evidence="3" id="KW-1185">Reference proteome</keyword>
<dbReference type="RefSeq" id="WP_119540937.1">
    <property type="nucleotide sequence ID" value="NZ_QYRN01000008.1"/>
</dbReference>